<organism evidence="5 6">
    <name type="scientific">Pseudarthrobacter phenanthrenivorans</name>
    <name type="common">Arthrobacter phenanthrenivorans</name>
    <dbReference type="NCBI Taxonomy" id="361575"/>
    <lineage>
        <taxon>Bacteria</taxon>
        <taxon>Bacillati</taxon>
        <taxon>Actinomycetota</taxon>
        <taxon>Actinomycetes</taxon>
        <taxon>Micrococcales</taxon>
        <taxon>Micrococcaceae</taxon>
        <taxon>Pseudarthrobacter</taxon>
    </lineage>
</organism>
<dbReference type="EMBL" id="RBNH01000006">
    <property type="protein sequence ID" value="RKO24493.1"/>
    <property type="molecule type" value="Genomic_DNA"/>
</dbReference>
<dbReference type="Pfam" id="PF00589">
    <property type="entry name" value="Phage_integrase"/>
    <property type="match status" value="1"/>
</dbReference>
<keyword evidence="2" id="KW-0238">DNA-binding</keyword>
<dbReference type="CDD" id="cd01189">
    <property type="entry name" value="INT_ICEBs1_C_like"/>
    <property type="match status" value="1"/>
</dbReference>
<reference evidence="6" key="2">
    <citation type="submission" date="2018-10" db="EMBL/GenBank/DDBJ databases">
        <authorList>
            <person name="Wang Y."/>
            <person name="Wang J."/>
            <person name="Yang X."/>
            <person name="Wang Z."/>
            <person name="Huang Y."/>
        </authorList>
    </citation>
    <scope>NUCLEOTIDE SEQUENCE [LARGE SCALE GENOMIC DNA]</scope>
    <source>
        <strain evidence="6">J015</strain>
    </source>
</reference>
<feature type="domain" description="Tyr recombinase" evidence="4">
    <location>
        <begin position="173"/>
        <end position="359"/>
    </location>
</feature>
<dbReference type="Gene3D" id="1.10.443.10">
    <property type="entry name" value="Intergrase catalytic core"/>
    <property type="match status" value="1"/>
</dbReference>
<dbReference type="Pfam" id="PF14657">
    <property type="entry name" value="Arm-DNA-bind_4"/>
    <property type="match status" value="1"/>
</dbReference>
<name>A0A3B0FNP3_PSEPS</name>
<evidence type="ECO:0000313" key="5">
    <source>
        <dbReference type="EMBL" id="RKO24493.1"/>
    </source>
</evidence>
<dbReference type="InterPro" id="IPR011010">
    <property type="entry name" value="DNA_brk_join_enz"/>
</dbReference>
<dbReference type="GO" id="GO:0006310">
    <property type="term" value="P:DNA recombination"/>
    <property type="evidence" value="ECO:0007669"/>
    <property type="project" value="UniProtKB-KW"/>
</dbReference>
<protein>
    <submittedName>
        <fullName evidence="5">Site-specific integrase</fullName>
    </submittedName>
</protein>
<proteinExistence type="inferred from homology"/>
<dbReference type="Proteomes" id="UP000273159">
    <property type="component" value="Unassembled WGS sequence"/>
</dbReference>
<dbReference type="GO" id="GO:0015074">
    <property type="term" value="P:DNA integration"/>
    <property type="evidence" value="ECO:0007669"/>
    <property type="project" value="InterPro"/>
</dbReference>
<evidence type="ECO:0000256" key="3">
    <source>
        <dbReference type="ARBA" id="ARBA00023172"/>
    </source>
</evidence>
<sequence length="377" mass="41499">MATIEPYETTAGRRYAVRYRKPDRGQTKKRGFRTKRDAELFLASVEVSKARGEFIDATAARALIGPLGAEWLARQTHLKPSAFRPLESAWRIHVLPRWGSVAVADVRKTAVQQWVSEMSVGDATAVPARKPSGATLVIRSYGILAAILDDAVSDRRALSNPARGVSLPRKVKKPHVYLSHEQVHALAAASKYPGLVLVLAYCGIRWGEATALRVKHLDMLRRRLMIEENAVQVGSVIEVGTPKNHKKRTVPFPRFLGEQLARQCEGKGRDALVFPDEHGHYLRAARVHEDNMSWFAYAIKRAGVPRITPHDLRHSAASFAVSAGANVKVVQKMLGHSSAAMTLDTYADLFDGDLDAVSDALDHAVSLANVPKMCPRA</sequence>
<dbReference type="InterPro" id="IPR010998">
    <property type="entry name" value="Integrase_recombinase_N"/>
</dbReference>
<gene>
    <name evidence="5" type="ORF">D7Z96_08665</name>
</gene>
<dbReference type="AlphaFoldDB" id="A0A3B0FNP3"/>
<evidence type="ECO:0000256" key="1">
    <source>
        <dbReference type="ARBA" id="ARBA00008857"/>
    </source>
</evidence>
<evidence type="ECO:0000256" key="2">
    <source>
        <dbReference type="ARBA" id="ARBA00023125"/>
    </source>
</evidence>
<dbReference type="Gene3D" id="1.10.150.130">
    <property type="match status" value="1"/>
</dbReference>
<comment type="caution">
    <text evidence="5">The sequence shown here is derived from an EMBL/GenBank/DDBJ whole genome shotgun (WGS) entry which is preliminary data.</text>
</comment>
<evidence type="ECO:0000313" key="6">
    <source>
        <dbReference type="Proteomes" id="UP000273159"/>
    </source>
</evidence>
<dbReference type="InterPro" id="IPR013762">
    <property type="entry name" value="Integrase-like_cat_sf"/>
</dbReference>
<keyword evidence="3" id="KW-0233">DNA recombination</keyword>
<comment type="similarity">
    <text evidence="1">Belongs to the 'phage' integrase family.</text>
</comment>
<evidence type="ECO:0000259" key="4">
    <source>
        <dbReference type="PROSITE" id="PS51898"/>
    </source>
</evidence>
<dbReference type="InterPro" id="IPR028259">
    <property type="entry name" value="AP2-like_int_N"/>
</dbReference>
<dbReference type="RefSeq" id="WP_120692217.1">
    <property type="nucleotide sequence ID" value="NZ_RBNH01000006.1"/>
</dbReference>
<reference evidence="5 6" key="1">
    <citation type="submission" date="2018-10" db="EMBL/GenBank/DDBJ databases">
        <title>Genome-guide identification and characterization of bacteria that degrade polycyclic aromatic hydrocarbons and resist hexavalent chromium simultaneously.</title>
        <authorList>
            <person name="Feng H."/>
        </authorList>
    </citation>
    <scope>NUCLEOTIDE SEQUENCE [LARGE SCALE GENOMIC DNA]</scope>
    <source>
        <strain evidence="5 6">J015</strain>
    </source>
</reference>
<accession>A0A3B0FNP3</accession>
<dbReference type="PROSITE" id="PS51898">
    <property type="entry name" value="TYR_RECOMBINASE"/>
    <property type="match status" value="1"/>
</dbReference>
<dbReference type="GO" id="GO:0003677">
    <property type="term" value="F:DNA binding"/>
    <property type="evidence" value="ECO:0007669"/>
    <property type="project" value="UniProtKB-KW"/>
</dbReference>
<dbReference type="PANTHER" id="PTHR30349">
    <property type="entry name" value="PHAGE INTEGRASE-RELATED"/>
    <property type="match status" value="1"/>
</dbReference>
<dbReference type="InterPro" id="IPR002104">
    <property type="entry name" value="Integrase_catalytic"/>
</dbReference>
<dbReference type="InterPro" id="IPR050090">
    <property type="entry name" value="Tyrosine_recombinase_XerCD"/>
</dbReference>
<dbReference type="SUPFAM" id="SSF56349">
    <property type="entry name" value="DNA breaking-rejoining enzymes"/>
    <property type="match status" value="1"/>
</dbReference>
<dbReference type="PANTHER" id="PTHR30349:SF64">
    <property type="entry name" value="PROPHAGE INTEGRASE INTD-RELATED"/>
    <property type="match status" value="1"/>
</dbReference>